<dbReference type="InterPro" id="IPR001129">
    <property type="entry name" value="Membr-assoc_MAPEG"/>
</dbReference>
<dbReference type="GO" id="GO:0005635">
    <property type="term" value="C:nuclear envelope"/>
    <property type="evidence" value="ECO:0007669"/>
    <property type="project" value="TreeGrafter"/>
</dbReference>
<comment type="subcellular location">
    <subcellularLocation>
        <location evidence="1">Membrane</location>
        <topology evidence="1">Multi-pass membrane protein</topology>
    </subcellularLocation>
</comment>
<dbReference type="GO" id="GO:0004602">
    <property type="term" value="F:glutathione peroxidase activity"/>
    <property type="evidence" value="ECO:0007669"/>
    <property type="project" value="TreeGrafter"/>
</dbReference>
<name>A0A8H6XJX3_9AGAR</name>
<keyword evidence="7" id="KW-1185">Reference proteome</keyword>
<evidence type="ECO:0000313" key="7">
    <source>
        <dbReference type="Proteomes" id="UP000620124"/>
    </source>
</evidence>
<evidence type="ECO:0000256" key="4">
    <source>
        <dbReference type="ARBA" id="ARBA00023136"/>
    </source>
</evidence>
<feature type="transmembrane region" description="Helical" evidence="5">
    <location>
        <begin position="42"/>
        <end position="63"/>
    </location>
</feature>
<gene>
    <name evidence="6" type="ORF">MVEN_01788600</name>
</gene>
<evidence type="ECO:0000256" key="5">
    <source>
        <dbReference type="SAM" id="Phobius"/>
    </source>
</evidence>
<dbReference type="GO" id="GO:0016020">
    <property type="term" value="C:membrane"/>
    <property type="evidence" value="ECO:0007669"/>
    <property type="project" value="UniProtKB-SubCell"/>
</dbReference>
<protein>
    <submittedName>
        <fullName evidence="6">MAPEG family</fullName>
    </submittedName>
</protein>
<sequence length="188" mass="20554">MVPSGYPAHPSFRFPRHQVTFIPDIHLDAALRSSIPSMSTPIVLPPGASYVAGAVLSTVYLLIYQLRTVIKYRGLSGVKYPRIYATDKEAEVNPNAMKFNCAQRAHQNTLENLPLLYSTTLITALKYPVFAASALGLWSLARVGYTLGYTTGDPKKRTNALSVLHYPIAITLLGASTYTVVQLILAEA</sequence>
<reference evidence="6" key="1">
    <citation type="submission" date="2020-05" db="EMBL/GenBank/DDBJ databases">
        <title>Mycena genomes resolve the evolution of fungal bioluminescence.</title>
        <authorList>
            <person name="Tsai I.J."/>
        </authorList>
    </citation>
    <scope>NUCLEOTIDE SEQUENCE</scope>
    <source>
        <strain evidence="6">CCC161011</strain>
    </source>
</reference>
<dbReference type="Pfam" id="PF01124">
    <property type="entry name" value="MAPEG"/>
    <property type="match status" value="1"/>
</dbReference>
<comment type="caution">
    <text evidence="6">The sequence shown here is derived from an EMBL/GenBank/DDBJ whole genome shotgun (WGS) entry which is preliminary data.</text>
</comment>
<dbReference type="Proteomes" id="UP000620124">
    <property type="component" value="Unassembled WGS sequence"/>
</dbReference>
<dbReference type="PANTHER" id="PTHR10250">
    <property type="entry name" value="MICROSOMAL GLUTATHIONE S-TRANSFERASE"/>
    <property type="match status" value="1"/>
</dbReference>
<dbReference type="OrthoDB" id="410651at2759"/>
<keyword evidence="4 5" id="KW-0472">Membrane</keyword>
<dbReference type="Gene3D" id="1.20.120.550">
    <property type="entry name" value="Membrane associated eicosanoid/glutathione metabolism-like domain"/>
    <property type="match status" value="1"/>
</dbReference>
<dbReference type="GO" id="GO:0004364">
    <property type="term" value="F:glutathione transferase activity"/>
    <property type="evidence" value="ECO:0007669"/>
    <property type="project" value="TreeGrafter"/>
</dbReference>
<evidence type="ECO:0000313" key="6">
    <source>
        <dbReference type="EMBL" id="KAF7342014.1"/>
    </source>
</evidence>
<proteinExistence type="predicted"/>
<evidence type="ECO:0000256" key="3">
    <source>
        <dbReference type="ARBA" id="ARBA00022989"/>
    </source>
</evidence>
<evidence type="ECO:0000256" key="2">
    <source>
        <dbReference type="ARBA" id="ARBA00022692"/>
    </source>
</evidence>
<evidence type="ECO:0000256" key="1">
    <source>
        <dbReference type="ARBA" id="ARBA00004141"/>
    </source>
</evidence>
<feature type="transmembrane region" description="Helical" evidence="5">
    <location>
        <begin position="163"/>
        <end position="185"/>
    </location>
</feature>
<dbReference type="SUPFAM" id="SSF161084">
    <property type="entry name" value="MAPEG domain-like"/>
    <property type="match status" value="1"/>
</dbReference>
<keyword evidence="3 5" id="KW-1133">Transmembrane helix</keyword>
<accession>A0A8H6XJX3</accession>
<dbReference type="InterPro" id="IPR050997">
    <property type="entry name" value="MAPEG"/>
</dbReference>
<dbReference type="AlphaFoldDB" id="A0A8H6XJX3"/>
<keyword evidence="2 5" id="KW-0812">Transmembrane</keyword>
<dbReference type="PANTHER" id="PTHR10250:SF26">
    <property type="entry name" value="GLUTATHIONE S-TRANSFERASE 3, MITOCHONDRIAL"/>
    <property type="match status" value="1"/>
</dbReference>
<dbReference type="EMBL" id="JACAZI010000017">
    <property type="protein sequence ID" value="KAF7342014.1"/>
    <property type="molecule type" value="Genomic_DNA"/>
</dbReference>
<organism evidence="6 7">
    <name type="scientific">Mycena venus</name>
    <dbReference type="NCBI Taxonomy" id="2733690"/>
    <lineage>
        <taxon>Eukaryota</taxon>
        <taxon>Fungi</taxon>
        <taxon>Dikarya</taxon>
        <taxon>Basidiomycota</taxon>
        <taxon>Agaricomycotina</taxon>
        <taxon>Agaricomycetes</taxon>
        <taxon>Agaricomycetidae</taxon>
        <taxon>Agaricales</taxon>
        <taxon>Marasmiineae</taxon>
        <taxon>Mycenaceae</taxon>
        <taxon>Mycena</taxon>
    </lineage>
</organism>
<dbReference type="InterPro" id="IPR023352">
    <property type="entry name" value="MAPEG-like_dom_sf"/>
</dbReference>
<dbReference type="GO" id="GO:0005783">
    <property type="term" value="C:endoplasmic reticulum"/>
    <property type="evidence" value="ECO:0007669"/>
    <property type="project" value="TreeGrafter"/>
</dbReference>